<dbReference type="EMBL" id="RHLQ01000023">
    <property type="protein sequence ID" value="RNC98618.1"/>
    <property type="molecule type" value="Genomic_DNA"/>
</dbReference>
<feature type="domain" description="HTH luxR-type" evidence="4">
    <location>
        <begin position="295"/>
        <end position="360"/>
    </location>
</feature>
<dbReference type="Gene3D" id="3.30.450.40">
    <property type="match status" value="1"/>
</dbReference>
<dbReference type="RefSeq" id="WP_122972211.1">
    <property type="nucleotide sequence ID" value="NZ_RHLQ01000023.1"/>
</dbReference>
<protein>
    <submittedName>
        <fullName evidence="5">DNA-binding response regulator</fullName>
    </submittedName>
</protein>
<accession>A0A3M8H8I1</accession>
<sequence>MIKAIQYVLFCKINRTHIIQNARSYIQQTEELSAKEKENLSLFIEDFLSFISKQIDVKNTNDLSNQLHLFIQVYMYEITGTFLSYFRSVFEQAIIRLLFNQRHPETEQIFIFQSKLITNLTNQYFASIDETNSLPNQNSIYLEKLDKLSEILISSSGSEEIPIIMNEMKEIFEFKRCSFYAYNAWSNEFYGIYGDDLELVQRIKGKLTAEHPVFNLKMPLYVKDPSPYVIDVVIKFFNLSSTIFIPVIYREQLYGWLTFDQKGESFDYSKPLLDTLEIAGIRLGMFLARKPSSHRIDNEETLTEKEKSILYLISEGYSNKEIASLLFLSEYTIRDYVQNLLSKLNARNRTQMVANAFKMGYIS</sequence>
<dbReference type="OrthoDB" id="2825042at2"/>
<dbReference type="PANTHER" id="PTHR44688">
    <property type="entry name" value="DNA-BINDING TRANSCRIPTIONAL ACTIVATOR DEVR_DOSR"/>
    <property type="match status" value="1"/>
</dbReference>
<dbReference type="GO" id="GO:0045892">
    <property type="term" value="P:negative regulation of DNA-templated transcription"/>
    <property type="evidence" value="ECO:0007669"/>
    <property type="project" value="UniProtKB-ARBA"/>
</dbReference>
<dbReference type="PRINTS" id="PR00038">
    <property type="entry name" value="HTHLUXR"/>
</dbReference>
<dbReference type="CDD" id="cd06170">
    <property type="entry name" value="LuxR_C_like"/>
    <property type="match status" value="1"/>
</dbReference>
<keyword evidence="6" id="KW-1185">Reference proteome</keyword>
<dbReference type="Proteomes" id="UP000279909">
    <property type="component" value="Unassembled WGS sequence"/>
</dbReference>
<dbReference type="InterPro" id="IPR016032">
    <property type="entry name" value="Sig_transdc_resp-reg_C-effctor"/>
</dbReference>
<evidence type="ECO:0000256" key="1">
    <source>
        <dbReference type="ARBA" id="ARBA00023015"/>
    </source>
</evidence>
<organism evidence="5 6">
    <name type="scientific">Lysinibacillus halotolerans</name>
    <dbReference type="NCBI Taxonomy" id="1368476"/>
    <lineage>
        <taxon>Bacteria</taxon>
        <taxon>Bacillati</taxon>
        <taxon>Bacillota</taxon>
        <taxon>Bacilli</taxon>
        <taxon>Bacillales</taxon>
        <taxon>Bacillaceae</taxon>
        <taxon>Lysinibacillus</taxon>
    </lineage>
</organism>
<evidence type="ECO:0000313" key="6">
    <source>
        <dbReference type="Proteomes" id="UP000279909"/>
    </source>
</evidence>
<dbReference type="AlphaFoldDB" id="A0A3M8H8I1"/>
<evidence type="ECO:0000259" key="4">
    <source>
        <dbReference type="PROSITE" id="PS50043"/>
    </source>
</evidence>
<keyword evidence="1" id="KW-0805">Transcription regulation</keyword>
<gene>
    <name evidence="5" type="ORF">EC501_10300</name>
</gene>
<dbReference type="PROSITE" id="PS50043">
    <property type="entry name" value="HTH_LUXR_2"/>
    <property type="match status" value="1"/>
</dbReference>
<proteinExistence type="predicted"/>
<dbReference type="Gene3D" id="1.10.10.10">
    <property type="entry name" value="Winged helix-like DNA-binding domain superfamily/Winged helix DNA-binding domain"/>
    <property type="match status" value="1"/>
</dbReference>
<keyword evidence="2 5" id="KW-0238">DNA-binding</keyword>
<comment type="caution">
    <text evidence="5">The sequence shown here is derived from an EMBL/GenBank/DDBJ whole genome shotgun (WGS) entry which is preliminary data.</text>
</comment>
<dbReference type="SMART" id="SM00421">
    <property type="entry name" value="HTH_LUXR"/>
    <property type="match status" value="1"/>
</dbReference>
<evidence type="ECO:0000256" key="2">
    <source>
        <dbReference type="ARBA" id="ARBA00023125"/>
    </source>
</evidence>
<dbReference type="InterPro" id="IPR036388">
    <property type="entry name" value="WH-like_DNA-bd_sf"/>
</dbReference>
<dbReference type="GO" id="GO:0003677">
    <property type="term" value="F:DNA binding"/>
    <property type="evidence" value="ECO:0007669"/>
    <property type="project" value="UniProtKB-KW"/>
</dbReference>
<evidence type="ECO:0000313" key="5">
    <source>
        <dbReference type="EMBL" id="RNC98618.1"/>
    </source>
</evidence>
<dbReference type="SUPFAM" id="SSF46894">
    <property type="entry name" value="C-terminal effector domain of the bipartite response regulators"/>
    <property type="match status" value="1"/>
</dbReference>
<dbReference type="PANTHER" id="PTHR44688:SF16">
    <property type="entry name" value="DNA-BINDING TRANSCRIPTIONAL ACTIVATOR DEVR_DOSR"/>
    <property type="match status" value="1"/>
</dbReference>
<dbReference type="PROSITE" id="PS00622">
    <property type="entry name" value="HTH_LUXR_1"/>
    <property type="match status" value="1"/>
</dbReference>
<name>A0A3M8H8I1_9BACI</name>
<dbReference type="SUPFAM" id="SSF55781">
    <property type="entry name" value="GAF domain-like"/>
    <property type="match status" value="1"/>
</dbReference>
<dbReference type="InterPro" id="IPR000792">
    <property type="entry name" value="Tscrpt_reg_LuxR_C"/>
</dbReference>
<dbReference type="InterPro" id="IPR029016">
    <property type="entry name" value="GAF-like_dom_sf"/>
</dbReference>
<reference evidence="5 6" key="1">
    <citation type="journal article" date="2014" name="Int. J. Syst. Evol. Microbiol.">
        <title>Lysinibacillus halotolerans sp. nov., isolated from saline-alkaline soil.</title>
        <authorList>
            <person name="Kong D."/>
            <person name="Wang Y."/>
            <person name="Zhao B."/>
            <person name="Li Y."/>
            <person name="Song J."/>
            <person name="Zhai Y."/>
            <person name="Zhang C."/>
            <person name="Wang H."/>
            <person name="Chen X."/>
            <person name="Zhao B."/>
            <person name="Ruan Z."/>
        </authorList>
    </citation>
    <scope>NUCLEOTIDE SEQUENCE [LARGE SCALE GENOMIC DNA]</scope>
    <source>
        <strain evidence="5 6">MCCC 1A12703</strain>
    </source>
</reference>
<keyword evidence="3" id="KW-0804">Transcription</keyword>
<dbReference type="Pfam" id="PF00196">
    <property type="entry name" value="GerE"/>
    <property type="match status" value="1"/>
</dbReference>
<evidence type="ECO:0000256" key="3">
    <source>
        <dbReference type="ARBA" id="ARBA00023163"/>
    </source>
</evidence>